<dbReference type="InterPro" id="IPR045877">
    <property type="entry name" value="ZFP36-like"/>
</dbReference>
<evidence type="ECO:0000256" key="4">
    <source>
        <dbReference type="ARBA" id="ARBA00022833"/>
    </source>
</evidence>
<comment type="caution">
    <text evidence="8">The sequence shown here is derived from an EMBL/GenBank/DDBJ whole genome shotgun (WGS) entry which is preliminary data.</text>
</comment>
<accession>A0A553NNV1</accession>
<evidence type="ECO:0000313" key="8">
    <source>
        <dbReference type="EMBL" id="TRY67067.1"/>
    </source>
</evidence>
<dbReference type="PROSITE" id="PS50103">
    <property type="entry name" value="ZF_C3H1"/>
    <property type="match status" value="2"/>
</dbReference>
<keyword evidence="1 5" id="KW-0479">Metal-binding</keyword>
<sequence length="192" mass="21736">MSSTSHTQSRPNNQWTRLRDDTRPSPAQYEPPAKRANLAADRPSSKLWEDENSRSPPHGSHAPSLLVPHPRHSAPLSPEDCDPSDLRYKTEVCRNFKERSKCVYGEQCQFAHGRRELRDVVRNAKYKTKHCQKYWITGYCAYGPRCNFLHNEQEGTPSQETRCGSKAARGGGGSHWGGHKSARGYASQRPAY</sequence>
<reference evidence="8 9" key="1">
    <citation type="journal article" date="2018" name="Nat. Ecol. Evol.">
        <title>Genomic signatures of mitonuclear coevolution across populations of Tigriopus californicus.</title>
        <authorList>
            <person name="Barreto F.S."/>
            <person name="Watson E.T."/>
            <person name="Lima T.G."/>
            <person name="Willett C.S."/>
            <person name="Edmands S."/>
            <person name="Li W."/>
            <person name="Burton R.S."/>
        </authorList>
    </citation>
    <scope>NUCLEOTIDE SEQUENCE [LARGE SCALE GENOMIC DNA]</scope>
    <source>
        <strain evidence="8 9">San Diego</strain>
    </source>
</reference>
<dbReference type="Pfam" id="PF00642">
    <property type="entry name" value="zf-CCCH"/>
    <property type="match status" value="2"/>
</dbReference>
<dbReference type="STRING" id="6832.A0A553NNV1"/>
<evidence type="ECO:0000256" key="3">
    <source>
        <dbReference type="ARBA" id="ARBA00022771"/>
    </source>
</evidence>
<dbReference type="PANTHER" id="PTHR12547:SF18">
    <property type="entry name" value="PROTEIN TIS11"/>
    <property type="match status" value="1"/>
</dbReference>
<organism evidence="8 9">
    <name type="scientific">Tigriopus californicus</name>
    <name type="common">Marine copepod</name>
    <dbReference type="NCBI Taxonomy" id="6832"/>
    <lineage>
        <taxon>Eukaryota</taxon>
        <taxon>Metazoa</taxon>
        <taxon>Ecdysozoa</taxon>
        <taxon>Arthropoda</taxon>
        <taxon>Crustacea</taxon>
        <taxon>Multicrustacea</taxon>
        <taxon>Hexanauplia</taxon>
        <taxon>Copepoda</taxon>
        <taxon>Harpacticoida</taxon>
        <taxon>Harpacticidae</taxon>
        <taxon>Tigriopus</taxon>
    </lineage>
</organism>
<dbReference type="SUPFAM" id="SSF90229">
    <property type="entry name" value="CCCH zinc finger"/>
    <property type="match status" value="2"/>
</dbReference>
<proteinExistence type="predicted"/>
<dbReference type="PANTHER" id="PTHR12547">
    <property type="entry name" value="CCCH ZINC FINGER/TIS11-RELATED"/>
    <property type="match status" value="1"/>
</dbReference>
<feature type="zinc finger region" description="C3H1-type" evidence="5">
    <location>
        <begin position="125"/>
        <end position="153"/>
    </location>
</feature>
<dbReference type="GO" id="GO:0003729">
    <property type="term" value="F:mRNA binding"/>
    <property type="evidence" value="ECO:0007669"/>
    <property type="project" value="InterPro"/>
</dbReference>
<dbReference type="AlphaFoldDB" id="A0A553NNV1"/>
<dbReference type="Proteomes" id="UP000318571">
    <property type="component" value="Chromosome 4"/>
</dbReference>
<feature type="region of interest" description="Disordered" evidence="6">
    <location>
        <begin position="1"/>
        <end position="81"/>
    </location>
</feature>
<feature type="compositionally biased region" description="Basic and acidic residues" evidence="6">
    <location>
        <begin position="43"/>
        <end position="53"/>
    </location>
</feature>
<keyword evidence="3 5" id="KW-0863">Zinc-finger</keyword>
<keyword evidence="4 5" id="KW-0862">Zinc</keyword>
<gene>
    <name evidence="8" type="ORF">TCAL_03104</name>
</gene>
<protein>
    <recommendedName>
        <fullName evidence="7">C3H1-type domain-containing protein</fullName>
    </recommendedName>
</protein>
<evidence type="ECO:0000256" key="5">
    <source>
        <dbReference type="PROSITE-ProRule" id="PRU00723"/>
    </source>
</evidence>
<dbReference type="InterPro" id="IPR000571">
    <property type="entry name" value="Znf_CCCH"/>
</dbReference>
<evidence type="ECO:0000256" key="2">
    <source>
        <dbReference type="ARBA" id="ARBA00022737"/>
    </source>
</evidence>
<keyword evidence="9" id="KW-1185">Reference proteome</keyword>
<name>A0A553NNV1_TIGCA</name>
<feature type="domain" description="C3H1-type" evidence="7">
    <location>
        <begin position="125"/>
        <end position="153"/>
    </location>
</feature>
<dbReference type="GO" id="GO:0008270">
    <property type="term" value="F:zinc ion binding"/>
    <property type="evidence" value="ECO:0007669"/>
    <property type="project" value="UniProtKB-KW"/>
</dbReference>
<dbReference type="InterPro" id="IPR036855">
    <property type="entry name" value="Znf_CCCH_sf"/>
</dbReference>
<evidence type="ECO:0000259" key="7">
    <source>
        <dbReference type="PROSITE" id="PS50103"/>
    </source>
</evidence>
<feature type="region of interest" description="Disordered" evidence="6">
    <location>
        <begin position="157"/>
        <end position="192"/>
    </location>
</feature>
<dbReference type="SMART" id="SM00356">
    <property type="entry name" value="ZnF_C3H1"/>
    <property type="match status" value="2"/>
</dbReference>
<feature type="compositionally biased region" description="Polar residues" evidence="6">
    <location>
        <begin position="1"/>
        <end position="16"/>
    </location>
</feature>
<evidence type="ECO:0000256" key="6">
    <source>
        <dbReference type="SAM" id="MobiDB-lite"/>
    </source>
</evidence>
<evidence type="ECO:0000256" key="1">
    <source>
        <dbReference type="ARBA" id="ARBA00022723"/>
    </source>
</evidence>
<keyword evidence="2" id="KW-0677">Repeat</keyword>
<feature type="zinc finger region" description="C3H1-type" evidence="5">
    <location>
        <begin position="87"/>
        <end position="115"/>
    </location>
</feature>
<dbReference type="FunFam" id="4.10.1000.10:FF:000001">
    <property type="entry name" value="zinc finger CCCH domain-containing protein 15-like"/>
    <property type="match status" value="1"/>
</dbReference>
<dbReference type="EMBL" id="VCGU01000011">
    <property type="protein sequence ID" value="TRY67067.1"/>
    <property type="molecule type" value="Genomic_DNA"/>
</dbReference>
<dbReference type="Gene3D" id="4.10.1000.10">
    <property type="entry name" value="Zinc finger, CCCH-type"/>
    <property type="match status" value="2"/>
</dbReference>
<evidence type="ECO:0000313" key="9">
    <source>
        <dbReference type="Proteomes" id="UP000318571"/>
    </source>
</evidence>
<feature type="domain" description="C3H1-type" evidence="7">
    <location>
        <begin position="87"/>
        <end position="115"/>
    </location>
</feature>